<evidence type="ECO:0000259" key="1">
    <source>
        <dbReference type="PROSITE" id="PS51352"/>
    </source>
</evidence>
<protein>
    <submittedName>
        <fullName evidence="2">Thioredoxin H2-2</fullName>
    </submittedName>
</protein>
<dbReference type="SUPFAM" id="SSF52833">
    <property type="entry name" value="Thioredoxin-like"/>
    <property type="match status" value="1"/>
</dbReference>
<dbReference type="Pfam" id="PF00085">
    <property type="entry name" value="Thioredoxin"/>
    <property type="match status" value="1"/>
</dbReference>
<name>A0A2I0WII4_9ASPA</name>
<evidence type="ECO:0000313" key="2">
    <source>
        <dbReference type="EMBL" id="PKU75452.1"/>
    </source>
</evidence>
<reference evidence="2 3" key="2">
    <citation type="journal article" date="2017" name="Nature">
        <title>The Apostasia genome and the evolution of orchids.</title>
        <authorList>
            <person name="Zhang G.Q."/>
            <person name="Liu K.W."/>
            <person name="Li Z."/>
            <person name="Lohaus R."/>
            <person name="Hsiao Y.Y."/>
            <person name="Niu S.C."/>
            <person name="Wang J.Y."/>
            <person name="Lin Y.C."/>
            <person name="Xu Q."/>
            <person name="Chen L.J."/>
            <person name="Yoshida K."/>
            <person name="Fujiwara S."/>
            <person name="Wang Z.W."/>
            <person name="Zhang Y.Q."/>
            <person name="Mitsuda N."/>
            <person name="Wang M."/>
            <person name="Liu G.H."/>
            <person name="Pecoraro L."/>
            <person name="Huang H.X."/>
            <person name="Xiao X.J."/>
            <person name="Lin M."/>
            <person name="Wu X.Y."/>
            <person name="Wu W.L."/>
            <person name="Chen Y.Y."/>
            <person name="Chang S.B."/>
            <person name="Sakamoto S."/>
            <person name="Ohme-Takagi M."/>
            <person name="Yagi M."/>
            <person name="Zeng S.J."/>
            <person name="Shen C.Y."/>
            <person name="Yeh C.M."/>
            <person name="Luo Y.B."/>
            <person name="Tsai W.C."/>
            <person name="Van de Peer Y."/>
            <person name="Liu Z.J."/>
        </authorList>
    </citation>
    <scope>NUCLEOTIDE SEQUENCE [LARGE SCALE GENOMIC DNA]</scope>
    <source>
        <tissue evidence="2">The whole plant</tissue>
    </source>
</reference>
<evidence type="ECO:0000313" key="3">
    <source>
        <dbReference type="Proteomes" id="UP000233837"/>
    </source>
</evidence>
<dbReference type="PRINTS" id="PR00421">
    <property type="entry name" value="THIOREDOXIN"/>
</dbReference>
<dbReference type="InterPro" id="IPR050620">
    <property type="entry name" value="Thioredoxin_H-type-like"/>
</dbReference>
<sequence length="142" mass="15535">MGSFFSTLLNPGAAAAAEEEGSAVVAVHSKESWNEHWTAHKNTNKLLVIDFSATWCGPCRFIEPTFKALAAKFTEASFVKIDVDELSICLLIEIHEVDQEVSQQWKVQAMPTFVLVKGGKEVARIVGAKEAELQGKVAQFIA</sequence>
<dbReference type="EMBL" id="KZ502597">
    <property type="protein sequence ID" value="PKU75452.1"/>
    <property type="molecule type" value="Genomic_DNA"/>
</dbReference>
<proteinExistence type="predicted"/>
<reference evidence="2 3" key="1">
    <citation type="journal article" date="2016" name="Sci. Rep.">
        <title>The Dendrobium catenatum Lindl. genome sequence provides insights into polysaccharide synthase, floral development and adaptive evolution.</title>
        <authorList>
            <person name="Zhang G.Q."/>
            <person name="Xu Q."/>
            <person name="Bian C."/>
            <person name="Tsai W.C."/>
            <person name="Yeh C.M."/>
            <person name="Liu K.W."/>
            <person name="Yoshida K."/>
            <person name="Zhang L.S."/>
            <person name="Chang S.B."/>
            <person name="Chen F."/>
            <person name="Shi Y."/>
            <person name="Su Y.Y."/>
            <person name="Zhang Y.Q."/>
            <person name="Chen L.J."/>
            <person name="Yin Y."/>
            <person name="Lin M."/>
            <person name="Huang H."/>
            <person name="Deng H."/>
            <person name="Wang Z.W."/>
            <person name="Zhu S.L."/>
            <person name="Zhao X."/>
            <person name="Deng C."/>
            <person name="Niu S.C."/>
            <person name="Huang J."/>
            <person name="Wang M."/>
            <person name="Liu G.H."/>
            <person name="Yang H.J."/>
            <person name="Xiao X.J."/>
            <person name="Hsiao Y.Y."/>
            <person name="Wu W.L."/>
            <person name="Chen Y.Y."/>
            <person name="Mitsuda N."/>
            <person name="Ohme-Takagi M."/>
            <person name="Luo Y.B."/>
            <person name="Van de Peer Y."/>
            <person name="Liu Z.J."/>
        </authorList>
    </citation>
    <scope>NUCLEOTIDE SEQUENCE [LARGE SCALE GENOMIC DNA]</scope>
    <source>
        <tissue evidence="2">The whole plant</tissue>
    </source>
</reference>
<keyword evidence="3" id="KW-1185">Reference proteome</keyword>
<dbReference type="STRING" id="906689.A0A2I0WII4"/>
<dbReference type="Proteomes" id="UP000233837">
    <property type="component" value="Unassembled WGS sequence"/>
</dbReference>
<accession>A0A2I0WII4</accession>
<dbReference type="PANTHER" id="PTHR10438:SF463">
    <property type="entry name" value="THIOREDOXIN"/>
    <property type="match status" value="1"/>
</dbReference>
<feature type="domain" description="Thioredoxin" evidence="1">
    <location>
        <begin position="9"/>
        <end position="142"/>
    </location>
</feature>
<dbReference type="Gene3D" id="3.40.30.10">
    <property type="entry name" value="Glutaredoxin"/>
    <property type="match status" value="1"/>
</dbReference>
<dbReference type="InterPro" id="IPR017937">
    <property type="entry name" value="Thioredoxin_CS"/>
</dbReference>
<organism evidence="2 3">
    <name type="scientific">Dendrobium catenatum</name>
    <dbReference type="NCBI Taxonomy" id="906689"/>
    <lineage>
        <taxon>Eukaryota</taxon>
        <taxon>Viridiplantae</taxon>
        <taxon>Streptophyta</taxon>
        <taxon>Embryophyta</taxon>
        <taxon>Tracheophyta</taxon>
        <taxon>Spermatophyta</taxon>
        <taxon>Magnoliopsida</taxon>
        <taxon>Liliopsida</taxon>
        <taxon>Asparagales</taxon>
        <taxon>Orchidaceae</taxon>
        <taxon>Epidendroideae</taxon>
        <taxon>Malaxideae</taxon>
        <taxon>Dendrobiinae</taxon>
        <taxon>Dendrobium</taxon>
    </lineage>
</organism>
<dbReference type="PROSITE" id="PS51352">
    <property type="entry name" value="THIOREDOXIN_2"/>
    <property type="match status" value="1"/>
</dbReference>
<dbReference type="AlphaFoldDB" id="A0A2I0WII4"/>
<dbReference type="InterPro" id="IPR036249">
    <property type="entry name" value="Thioredoxin-like_sf"/>
</dbReference>
<dbReference type="PROSITE" id="PS00194">
    <property type="entry name" value="THIOREDOXIN_1"/>
    <property type="match status" value="1"/>
</dbReference>
<dbReference type="PANTHER" id="PTHR10438">
    <property type="entry name" value="THIOREDOXIN"/>
    <property type="match status" value="1"/>
</dbReference>
<dbReference type="InterPro" id="IPR013766">
    <property type="entry name" value="Thioredoxin_domain"/>
</dbReference>
<dbReference type="CDD" id="cd02947">
    <property type="entry name" value="TRX_family"/>
    <property type="match status" value="1"/>
</dbReference>
<gene>
    <name evidence="2" type="ORF">MA16_Dca023214</name>
</gene>